<dbReference type="InterPro" id="IPR000073">
    <property type="entry name" value="AB_hydrolase_1"/>
</dbReference>
<reference evidence="2" key="1">
    <citation type="submission" date="2021-01" db="EMBL/GenBank/DDBJ databases">
        <title>Whole genome shotgun sequence of Sinosporangium siamense NBRC 109515.</title>
        <authorList>
            <person name="Komaki H."/>
            <person name="Tamura T."/>
        </authorList>
    </citation>
    <scope>NUCLEOTIDE SEQUENCE</scope>
    <source>
        <strain evidence="2">NBRC 109515</strain>
    </source>
</reference>
<evidence type="ECO:0000313" key="3">
    <source>
        <dbReference type="Proteomes" id="UP000606172"/>
    </source>
</evidence>
<protein>
    <submittedName>
        <fullName evidence="2">2-succinyl-6-hydroxy-2, 4-cyclohexadiene-1-carboxy late synthase</fullName>
    </submittedName>
</protein>
<dbReference type="InterPro" id="IPR050266">
    <property type="entry name" value="AB_hydrolase_sf"/>
</dbReference>
<dbReference type="Pfam" id="PF00561">
    <property type="entry name" value="Abhydrolase_1"/>
    <property type="match status" value="1"/>
</dbReference>
<organism evidence="2 3">
    <name type="scientific">Sinosporangium siamense</name>
    <dbReference type="NCBI Taxonomy" id="1367973"/>
    <lineage>
        <taxon>Bacteria</taxon>
        <taxon>Bacillati</taxon>
        <taxon>Actinomycetota</taxon>
        <taxon>Actinomycetes</taxon>
        <taxon>Streptosporangiales</taxon>
        <taxon>Streptosporangiaceae</taxon>
        <taxon>Sinosporangium</taxon>
    </lineage>
</organism>
<comment type="caution">
    <text evidence="2">The sequence shown here is derived from an EMBL/GenBank/DDBJ whole genome shotgun (WGS) entry which is preliminary data.</text>
</comment>
<dbReference type="PANTHER" id="PTHR43798">
    <property type="entry name" value="MONOACYLGLYCEROL LIPASE"/>
    <property type="match status" value="1"/>
</dbReference>
<dbReference type="Proteomes" id="UP000606172">
    <property type="component" value="Unassembled WGS sequence"/>
</dbReference>
<name>A0A919VB27_9ACTN</name>
<dbReference type="GO" id="GO:0003824">
    <property type="term" value="F:catalytic activity"/>
    <property type="evidence" value="ECO:0007669"/>
    <property type="project" value="UniProtKB-ARBA"/>
</dbReference>
<dbReference type="PRINTS" id="PR00111">
    <property type="entry name" value="ABHYDROLASE"/>
</dbReference>
<keyword evidence="3" id="KW-1185">Reference proteome</keyword>
<dbReference type="InterPro" id="IPR029058">
    <property type="entry name" value="AB_hydrolase_fold"/>
</dbReference>
<dbReference type="AlphaFoldDB" id="A0A919VB27"/>
<accession>A0A919VB27</accession>
<feature type="domain" description="AB hydrolase-1" evidence="1">
    <location>
        <begin position="22"/>
        <end position="245"/>
    </location>
</feature>
<gene>
    <name evidence="2" type="ORF">Ssi02_62780</name>
</gene>
<dbReference type="RefSeq" id="WP_204031068.1">
    <property type="nucleotide sequence ID" value="NZ_BOOW01000041.1"/>
</dbReference>
<proteinExistence type="predicted"/>
<evidence type="ECO:0000313" key="2">
    <source>
        <dbReference type="EMBL" id="GII96047.1"/>
    </source>
</evidence>
<sequence>MANVNVNGRSVTYSDSGGDGHPVILGHGFFLDHTVFAAQAEALGERWRVIAWDARGHGGTADDGVPFTYWDQARDVLALMDALGVERATVGGVSQGGFIALRTALLAPDRVSALILSDTEAQACDPYDKVRYEGLFAALSERGPAEELIGPLGTQIIGDHPQAEIWRERWRSSPLPLGSPVDCLLGRVDVTARLPEITCPALLMWGSQDRSLPVERMEVLRDRLHDATPIHVISGAAHSPPLTHPHEVNRVMSDFLSALAPARLR</sequence>
<evidence type="ECO:0000259" key="1">
    <source>
        <dbReference type="Pfam" id="PF00561"/>
    </source>
</evidence>
<dbReference type="EMBL" id="BOOW01000041">
    <property type="protein sequence ID" value="GII96047.1"/>
    <property type="molecule type" value="Genomic_DNA"/>
</dbReference>
<dbReference type="SUPFAM" id="SSF53474">
    <property type="entry name" value="alpha/beta-Hydrolases"/>
    <property type="match status" value="1"/>
</dbReference>
<dbReference type="Gene3D" id="3.40.50.1820">
    <property type="entry name" value="alpha/beta hydrolase"/>
    <property type="match status" value="1"/>
</dbReference>